<protein>
    <submittedName>
        <fullName evidence="3">G protein-coupled receptor</fullName>
    </submittedName>
</protein>
<feature type="transmembrane region" description="Helical" evidence="1">
    <location>
        <begin position="80"/>
        <end position="106"/>
    </location>
</feature>
<keyword evidence="1" id="KW-1133">Transmembrane helix</keyword>
<reference evidence="3" key="1">
    <citation type="submission" date="2022-11" db="UniProtKB">
        <authorList>
            <consortium name="WormBaseParasite"/>
        </authorList>
    </citation>
    <scope>IDENTIFICATION</scope>
</reference>
<dbReference type="WBParaSite" id="jg9522">
    <property type="protein sequence ID" value="jg9522"/>
    <property type="gene ID" value="jg9522"/>
</dbReference>
<dbReference type="PROSITE" id="PS51257">
    <property type="entry name" value="PROKAR_LIPOPROTEIN"/>
    <property type="match status" value="1"/>
</dbReference>
<feature type="transmembrane region" description="Helical" evidence="1">
    <location>
        <begin position="40"/>
        <end position="60"/>
    </location>
</feature>
<evidence type="ECO:0000313" key="2">
    <source>
        <dbReference type="Proteomes" id="UP000887574"/>
    </source>
</evidence>
<dbReference type="AlphaFoldDB" id="A0A915ET38"/>
<dbReference type="InterPro" id="IPR019422">
    <property type="entry name" value="7TM_GPCR_serpentine_rcpt_Srh"/>
</dbReference>
<dbReference type="Proteomes" id="UP000887574">
    <property type="component" value="Unplaced"/>
</dbReference>
<sequence>MKFETLLIVITTVSCILQIYVIFIVIYVSPRAMKSYRFLIIAYTFWDLLFTFGLGFVVQPEVVNPTFVCIKGLGKYFGPLGGNISVCFCLFCVGEIISAQAYALLYRLAVVLPNKVLSNLILNAKSIVFYNIIFFSFELSIAFCIYYSLATPEVRILLLF</sequence>
<name>A0A915ET38_9BILA</name>
<evidence type="ECO:0000313" key="3">
    <source>
        <dbReference type="WBParaSite" id="jg9522"/>
    </source>
</evidence>
<organism evidence="2 3">
    <name type="scientific">Ditylenchus dipsaci</name>
    <dbReference type="NCBI Taxonomy" id="166011"/>
    <lineage>
        <taxon>Eukaryota</taxon>
        <taxon>Metazoa</taxon>
        <taxon>Ecdysozoa</taxon>
        <taxon>Nematoda</taxon>
        <taxon>Chromadorea</taxon>
        <taxon>Rhabditida</taxon>
        <taxon>Tylenchina</taxon>
        <taxon>Tylenchomorpha</taxon>
        <taxon>Sphaerularioidea</taxon>
        <taxon>Anguinidae</taxon>
        <taxon>Anguininae</taxon>
        <taxon>Ditylenchus</taxon>
    </lineage>
</organism>
<feature type="transmembrane region" description="Helical" evidence="1">
    <location>
        <begin position="6"/>
        <end position="28"/>
    </location>
</feature>
<accession>A0A915ET38</accession>
<feature type="transmembrane region" description="Helical" evidence="1">
    <location>
        <begin position="127"/>
        <end position="149"/>
    </location>
</feature>
<proteinExistence type="predicted"/>
<evidence type="ECO:0000256" key="1">
    <source>
        <dbReference type="SAM" id="Phobius"/>
    </source>
</evidence>
<keyword evidence="2" id="KW-1185">Reference proteome</keyword>
<keyword evidence="1" id="KW-0472">Membrane</keyword>
<keyword evidence="1" id="KW-0812">Transmembrane</keyword>
<dbReference type="Pfam" id="PF10318">
    <property type="entry name" value="7TM_GPCR_Srh"/>
    <property type="match status" value="1"/>
</dbReference>